<reference evidence="1" key="1">
    <citation type="submission" date="2011-04" db="EMBL/GenBank/DDBJ databases">
        <title>Evolution of plant cell wall degrading machinery underlies the functional diversity of forest fungi.</title>
        <authorList>
            <consortium name="US DOE Joint Genome Institute (JGI-PGF)"/>
            <person name="Eastwood D.C."/>
            <person name="Floudas D."/>
            <person name="Binder M."/>
            <person name="Majcherczyk A."/>
            <person name="Schneider P."/>
            <person name="Aerts A."/>
            <person name="Asiegbu F.O."/>
            <person name="Baker S.E."/>
            <person name="Barry K."/>
            <person name="Bendiksby M."/>
            <person name="Blumentritt M."/>
            <person name="Coutinho P.M."/>
            <person name="Cullen D."/>
            <person name="Cullen D."/>
            <person name="Gathman A."/>
            <person name="Goodell B."/>
            <person name="Henrissat B."/>
            <person name="Ihrmark K."/>
            <person name="Kauserud H."/>
            <person name="Kohler A."/>
            <person name="LaButti K."/>
            <person name="Lapidus A."/>
            <person name="Lavin J.L."/>
            <person name="Lee Y.-H."/>
            <person name="Lindquist E."/>
            <person name="Lilly W."/>
            <person name="Lucas S."/>
            <person name="Morin E."/>
            <person name="Murat C."/>
            <person name="Oguiza J.A."/>
            <person name="Park J."/>
            <person name="Pisabarro A.G."/>
            <person name="Riley R."/>
            <person name="Rosling A."/>
            <person name="Salamov A."/>
            <person name="Schmidt O."/>
            <person name="Schmutz J."/>
            <person name="Skrede I."/>
            <person name="Stenlid J."/>
            <person name="Wiebenga A."/>
            <person name="Xie X."/>
            <person name="Kues U."/>
            <person name="Hibbett D.S."/>
            <person name="Hoffmeister D."/>
            <person name="Hogberg N."/>
            <person name="Martin F."/>
            <person name="Grigoriev I.V."/>
            <person name="Watkinson S.C."/>
        </authorList>
    </citation>
    <scope>NUCLEOTIDE SEQUENCE</scope>
    <source>
        <strain evidence="1">S7.9</strain>
    </source>
</reference>
<evidence type="ECO:0000313" key="1">
    <source>
        <dbReference type="EMBL" id="EGO21642.1"/>
    </source>
</evidence>
<dbReference type="HOGENOM" id="CLU_088334_0_0_1"/>
<name>F8P4V5_SERL9</name>
<dbReference type="Proteomes" id="UP000008064">
    <property type="component" value="Unassembled WGS sequence"/>
</dbReference>
<proteinExistence type="predicted"/>
<dbReference type="OrthoDB" id="2135762at2759"/>
<dbReference type="EMBL" id="GL945438">
    <property type="protein sequence ID" value="EGO21642.1"/>
    <property type="molecule type" value="Genomic_DNA"/>
</dbReference>
<dbReference type="RefSeq" id="XP_007321428.1">
    <property type="nucleotide sequence ID" value="XM_007321366.1"/>
</dbReference>
<sequence length="117" mass="13849">MDAIRDELPRISVETMQDWKRVQANYNDALLLRLEKEIGAQGLSQERDALLAHIHKFSAQVFGVARPNLRINGRNYEDMEDDEEELEPFDEALDRHIWSLSEQRLKWDREIASERRT</sequence>
<dbReference type="AlphaFoldDB" id="F8P4V5"/>
<accession>F8P4V5</accession>
<feature type="non-terminal residue" evidence="1">
    <location>
        <position position="117"/>
    </location>
</feature>
<dbReference type="GeneID" id="18820456"/>
<organism>
    <name type="scientific">Serpula lacrymans var. lacrymans (strain S7.9)</name>
    <name type="common">Dry rot fungus</name>
    <dbReference type="NCBI Taxonomy" id="578457"/>
    <lineage>
        <taxon>Eukaryota</taxon>
        <taxon>Fungi</taxon>
        <taxon>Dikarya</taxon>
        <taxon>Basidiomycota</taxon>
        <taxon>Agaricomycotina</taxon>
        <taxon>Agaricomycetes</taxon>
        <taxon>Agaricomycetidae</taxon>
        <taxon>Boletales</taxon>
        <taxon>Coniophorineae</taxon>
        <taxon>Serpulaceae</taxon>
        <taxon>Serpula</taxon>
    </lineage>
</organism>
<dbReference type="KEGG" id="sla:SERLADRAFT_474288"/>
<gene>
    <name evidence="1" type="ORF">SERLADRAFT_474288</name>
</gene>
<protein>
    <submittedName>
        <fullName evidence="1">Uncharacterized protein</fullName>
    </submittedName>
</protein>